<dbReference type="Pfam" id="PF00440">
    <property type="entry name" value="TetR_N"/>
    <property type="match status" value="1"/>
</dbReference>
<dbReference type="EMBL" id="CP128986">
    <property type="protein sequence ID" value="WOC11569.1"/>
    <property type="molecule type" value="Genomic_DNA"/>
</dbReference>
<dbReference type="InterPro" id="IPR050109">
    <property type="entry name" value="HTH-type_TetR-like_transc_reg"/>
</dbReference>
<accession>A0AA97CTM0</accession>
<dbReference type="Pfam" id="PF21597">
    <property type="entry name" value="TetR_C_43"/>
    <property type="match status" value="1"/>
</dbReference>
<proteinExistence type="predicted"/>
<evidence type="ECO:0000259" key="5">
    <source>
        <dbReference type="PROSITE" id="PS50977"/>
    </source>
</evidence>
<feature type="domain" description="HTH tetR-type" evidence="5">
    <location>
        <begin position="18"/>
        <end position="77"/>
    </location>
</feature>
<dbReference type="InterPro" id="IPR036271">
    <property type="entry name" value="Tet_transcr_reg_TetR-rel_C_sf"/>
</dbReference>
<feature type="DNA-binding region" description="H-T-H motif" evidence="4">
    <location>
        <begin position="40"/>
        <end position="59"/>
    </location>
</feature>
<evidence type="ECO:0000256" key="1">
    <source>
        <dbReference type="ARBA" id="ARBA00023015"/>
    </source>
</evidence>
<dbReference type="PANTHER" id="PTHR30055:SF234">
    <property type="entry name" value="HTH-TYPE TRANSCRIPTIONAL REGULATOR BETI"/>
    <property type="match status" value="1"/>
</dbReference>
<organism evidence="6">
    <name type="scientific">Gordonia sp. MP11Mi</name>
    <dbReference type="NCBI Taxonomy" id="3022769"/>
    <lineage>
        <taxon>Bacteria</taxon>
        <taxon>Bacillati</taxon>
        <taxon>Actinomycetota</taxon>
        <taxon>Actinomycetes</taxon>
        <taxon>Mycobacteriales</taxon>
        <taxon>Gordoniaceae</taxon>
        <taxon>Gordonia</taxon>
    </lineage>
</organism>
<dbReference type="GO" id="GO:0000976">
    <property type="term" value="F:transcription cis-regulatory region binding"/>
    <property type="evidence" value="ECO:0007669"/>
    <property type="project" value="TreeGrafter"/>
</dbReference>
<dbReference type="Gene3D" id="1.10.357.10">
    <property type="entry name" value="Tetracycline Repressor, domain 2"/>
    <property type="match status" value="1"/>
</dbReference>
<evidence type="ECO:0000256" key="3">
    <source>
        <dbReference type="ARBA" id="ARBA00023163"/>
    </source>
</evidence>
<dbReference type="RefSeq" id="WP_420040874.1">
    <property type="nucleotide sequence ID" value="NZ_CP128986.1"/>
</dbReference>
<dbReference type="AlphaFoldDB" id="A0AA97CTM0"/>
<dbReference type="SUPFAM" id="SSF48498">
    <property type="entry name" value="Tetracyclin repressor-like, C-terminal domain"/>
    <property type="match status" value="1"/>
</dbReference>
<reference evidence="6" key="1">
    <citation type="submission" date="2023-06" db="EMBL/GenBank/DDBJ databases">
        <title>Gordonia sp. nov. and Pseudochrobactrum sp. nov., two species isolated from the burying beetle Nicrophorus vespilloides.</title>
        <authorList>
            <person name="Poehlein A."/>
            <person name="Guzman J."/>
            <person name="Daniel R."/>
            <person name="Vilcinskas A."/>
        </authorList>
    </citation>
    <scope>NUCLEOTIDE SEQUENCE</scope>
    <source>
        <strain evidence="6">MP11Mi</strain>
    </source>
</reference>
<gene>
    <name evidence="6" type="ORF">MP11Mi_06420</name>
</gene>
<keyword evidence="3" id="KW-0804">Transcription</keyword>
<evidence type="ECO:0000256" key="2">
    <source>
        <dbReference type="ARBA" id="ARBA00023125"/>
    </source>
</evidence>
<dbReference type="InterPro" id="IPR001647">
    <property type="entry name" value="HTH_TetR"/>
</dbReference>
<name>A0AA97CTM0_9ACTN</name>
<sequence length="223" mass="24126">MSTGEQTSASRPLRADAARNRARIITAASELFAERGLDVTLDDVAAHAGVGVGTVYRRFANRDELIVGVFTDHLDNVGTQIRTAAAGNDPWGSVVLFITTIGELMASDRGLATILMAVDHSNPELVAGKKVVEALVSEILERAKDAHAIRAEIEPTDMFGIVCMLAAITDATQGVDGAWRRFAEIILAGLRADGQPEPLTTPALTETQLRRMDECKVRRYDQR</sequence>
<keyword evidence="2 4" id="KW-0238">DNA-binding</keyword>
<dbReference type="PRINTS" id="PR00455">
    <property type="entry name" value="HTHTETR"/>
</dbReference>
<dbReference type="SUPFAM" id="SSF46689">
    <property type="entry name" value="Homeodomain-like"/>
    <property type="match status" value="1"/>
</dbReference>
<dbReference type="InterPro" id="IPR049445">
    <property type="entry name" value="TetR_SbtR-like_C"/>
</dbReference>
<dbReference type="InterPro" id="IPR009057">
    <property type="entry name" value="Homeodomain-like_sf"/>
</dbReference>
<keyword evidence="1" id="KW-0805">Transcription regulation</keyword>
<dbReference type="PANTHER" id="PTHR30055">
    <property type="entry name" value="HTH-TYPE TRANSCRIPTIONAL REGULATOR RUTR"/>
    <property type="match status" value="1"/>
</dbReference>
<evidence type="ECO:0000313" key="6">
    <source>
        <dbReference type="EMBL" id="WOC11569.1"/>
    </source>
</evidence>
<dbReference type="PROSITE" id="PS50977">
    <property type="entry name" value="HTH_TETR_2"/>
    <property type="match status" value="1"/>
</dbReference>
<protein>
    <recommendedName>
        <fullName evidence="5">HTH tetR-type domain-containing protein</fullName>
    </recommendedName>
</protein>
<evidence type="ECO:0000256" key="4">
    <source>
        <dbReference type="PROSITE-ProRule" id="PRU00335"/>
    </source>
</evidence>
<dbReference type="GO" id="GO:0003700">
    <property type="term" value="F:DNA-binding transcription factor activity"/>
    <property type="evidence" value="ECO:0007669"/>
    <property type="project" value="TreeGrafter"/>
</dbReference>